<proteinExistence type="predicted"/>
<dbReference type="OrthoDB" id="9788304at2"/>
<dbReference type="STRING" id="90241.B0682_07095"/>
<dbReference type="RefSeq" id="WP_078307772.1">
    <property type="nucleotide sequence ID" value="NZ_CP147511.1"/>
</dbReference>
<sequence>MFCYACSNEFDPSYDECPYCGANADGFFEYASEHDSSEDYATTYECENCGQSVQIGESECPSCGHYEDIPF</sequence>
<gene>
    <name evidence="2" type="ORF">B0682_07095</name>
</gene>
<dbReference type="InterPro" id="IPR025874">
    <property type="entry name" value="DZR"/>
</dbReference>
<keyword evidence="3" id="KW-1185">Reference proteome</keyword>
<accession>A0A1T0CE32</accession>
<dbReference type="EMBL" id="MUYT01000008">
    <property type="protein sequence ID" value="OOS20381.1"/>
    <property type="molecule type" value="Genomic_DNA"/>
</dbReference>
<evidence type="ECO:0000259" key="1">
    <source>
        <dbReference type="Pfam" id="PF12773"/>
    </source>
</evidence>
<evidence type="ECO:0000313" key="2">
    <source>
        <dbReference type="EMBL" id="OOS20381.1"/>
    </source>
</evidence>
<name>A0A1T0CE32_9GAMM</name>
<protein>
    <recommendedName>
        <fullName evidence="1">DZANK-type domain-containing protein</fullName>
    </recommendedName>
</protein>
<evidence type="ECO:0000313" key="3">
    <source>
        <dbReference type="Proteomes" id="UP000191094"/>
    </source>
</evidence>
<comment type="caution">
    <text evidence="2">The sequence shown here is derived from an EMBL/GenBank/DDBJ whole genome shotgun (WGS) entry which is preliminary data.</text>
</comment>
<dbReference type="Pfam" id="PF12773">
    <property type="entry name" value="DZR"/>
    <property type="match status" value="1"/>
</dbReference>
<reference evidence="2 3" key="1">
    <citation type="submission" date="2017-02" db="EMBL/GenBank/DDBJ databases">
        <title>Draft genome sequence of Moraxella lincolnii CCUG 9405T type strain.</title>
        <authorList>
            <person name="Salva-Serra F."/>
            <person name="Engstrom-Jakobsson H."/>
            <person name="Thorell K."/>
            <person name="Jaen-Luchoro D."/>
            <person name="Gonzales-Siles L."/>
            <person name="Karlsson R."/>
            <person name="Yazdan S."/>
            <person name="Boulund F."/>
            <person name="Johnning A."/>
            <person name="Engstrand L."/>
            <person name="Kristiansson E."/>
            <person name="Moore E."/>
        </authorList>
    </citation>
    <scope>NUCLEOTIDE SEQUENCE [LARGE SCALE GENOMIC DNA]</scope>
    <source>
        <strain evidence="2 3">CCUG 9405</strain>
    </source>
</reference>
<organism evidence="2 3">
    <name type="scientific">Lwoffella lincolnii</name>
    <dbReference type="NCBI Taxonomy" id="90241"/>
    <lineage>
        <taxon>Bacteria</taxon>
        <taxon>Pseudomonadati</taxon>
        <taxon>Pseudomonadota</taxon>
        <taxon>Gammaproteobacteria</taxon>
        <taxon>Moraxellales</taxon>
        <taxon>Moraxellaceae</taxon>
        <taxon>Lwoffella</taxon>
    </lineage>
</organism>
<feature type="domain" description="DZANK-type" evidence="1">
    <location>
        <begin position="3"/>
        <end position="64"/>
    </location>
</feature>
<dbReference type="AlphaFoldDB" id="A0A1T0CE32"/>
<dbReference type="Proteomes" id="UP000191094">
    <property type="component" value="Unassembled WGS sequence"/>
</dbReference>